<keyword evidence="2" id="KW-1185">Reference proteome</keyword>
<name>A0ABD2JGK9_9BILA</name>
<proteinExistence type="predicted"/>
<sequence length="253" mass="28956">MKPIWEHDEAKGNVEEFVYMVRTGGKRAFRPKLEPSSQDLSPALLHLIKDCWDESPVETAKNGDGDRTFAVNEHGKEHQFVWTHVFQYAWKCTPVHWMRKLKERTNELVEEKKKTDHPSSTECYPIGKYKTENKLPTNSIEANLWKPETFELRYRIFLGDGLFCACRALPHRNGHDTRAHTSPKCRLAFNAQLGQLPPFPTCPLNGFVSAFGIHLPAPPVAGVGRSFHAPFYCLFLRRHQLTQSARLESSSKA</sequence>
<evidence type="ECO:0000313" key="1">
    <source>
        <dbReference type="EMBL" id="KAL3089647.1"/>
    </source>
</evidence>
<dbReference type="EMBL" id="JBICBT010000977">
    <property type="protein sequence ID" value="KAL3089647.1"/>
    <property type="molecule type" value="Genomic_DNA"/>
</dbReference>
<protein>
    <submittedName>
        <fullName evidence="1">Uncharacterized protein</fullName>
    </submittedName>
</protein>
<dbReference type="AlphaFoldDB" id="A0ABD2JGK9"/>
<gene>
    <name evidence="1" type="ORF">niasHT_020426</name>
</gene>
<comment type="caution">
    <text evidence="1">The sequence shown here is derived from an EMBL/GenBank/DDBJ whole genome shotgun (WGS) entry which is preliminary data.</text>
</comment>
<accession>A0ABD2JGK9</accession>
<dbReference type="Proteomes" id="UP001620626">
    <property type="component" value="Unassembled WGS sequence"/>
</dbReference>
<organism evidence="1 2">
    <name type="scientific">Heterodera trifolii</name>
    <dbReference type="NCBI Taxonomy" id="157864"/>
    <lineage>
        <taxon>Eukaryota</taxon>
        <taxon>Metazoa</taxon>
        <taxon>Ecdysozoa</taxon>
        <taxon>Nematoda</taxon>
        <taxon>Chromadorea</taxon>
        <taxon>Rhabditida</taxon>
        <taxon>Tylenchina</taxon>
        <taxon>Tylenchomorpha</taxon>
        <taxon>Tylenchoidea</taxon>
        <taxon>Heteroderidae</taxon>
        <taxon>Heteroderinae</taxon>
        <taxon>Heterodera</taxon>
    </lineage>
</organism>
<evidence type="ECO:0000313" key="2">
    <source>
        <dbReference type="Proteomes" id="UP001620626"/>
    </source>
</evidence>
<reference evidence="1 2" key="1">
    <citation type="submission" date="2024-10" db="EMBL/GenBank/DDBJ databases">
        <authorList>
            <person name="Kim D."/>
        </authorList>
    </citation>
    <scope>NUCLEOTIDE SEQUENCE [LARGE SCALE GENOMIC DNA]</scope>
    <source>
        <strain evidence="1">BH-2024</strain>
    </source>
</reference>